<dbReference type="EMBL" id="BAAAOS010000018">
    <property type="protein sequence ID" value="GAA1567838.1"/>
    <property type="molecule type" value="Genomic_DNA"/>
</dbReference>
<dbReference type="RefSeq" id="WP_344212496.1">
    <property type="nucleotide sequence ID" value="NZ_BAAAOS010000018.1"/>
</dbReference>
<dbReference type="Proteomes" id="UP001500393">
    <property type="component" value="Unassembled WGS sequence"/>
</dbReference>
<evidence type="ECO:0000313" key="2">
    <source>
        <dbReference type="Proteomes" id="UP001500393"/>
    </source>
</evidence>
<name>A0ABN2D2K3_9ACTN</name>
<gene>
    <name evidence="1" type="ORF">GCM10009789_21570</name>
</gene>
<accession>A0ABN2D2K3</accession>
<sequence length="420" mass="45355">MAGAVAGGLALHRSGSGAQAESPVVSGGAPSTTGVDEAARSSAVGKLLEARAAAIQSGSGADFLATVDAGNKSLVARQKVLFANLRQFGFASLRYDQLREQFDQRLVDKYGPSTYLVAVAMTYQLQDIDPQPVRTMLGYTFTQKADGNWMLVSDSDMDHLLPRGSHQEAWDIGEVLVKRAPRVLVVVEREQERLANNLAAKAASAVRAVSKSWPGGWTGSGVVIALDDKVVRGADYTLPKNAEDALAMATWVYRTLPGEVSGMGERADSYVVINPRNRSKVDARTLAHEFTHVATASYGAYAPRWLVEGAAAYVEFLPMDGATDLALDKYRDEVRTKYLAKAKSLPLDAVFFEDSNSSYPMSWLAVDYLFTKYGGTEVGTLYQELAALGSTQAERNRIMLEHLGTTEINLFQALKAAAAN</sequence>
<evidence type="ECO:0008006" key="3">
    <source>
        <dbReference type="Google" id="ProtNLM"/>
    </source>
</evidence>
<keyword evidence="2" id="KW-1185">Reference proteome</keyword>
<organism evidence="1 2">
    <name type="scientific">Kribbella sancticallisti</name>
    <dbReference type="NCBI Taxonomy" id="460087"/>
    <lineage>
        <taxon>Bacteria</taxon>
        <taxon>Bacillati</taxon>
        <taxon>Actinomycetota</taxon>
        <taxon>Actinomycetes</taxon>
        <taxon>Propionibacteriales</taxon>
        <taxon>Kribbellaceae</taxon>
        <taxon>Kribbella</taxon>
    </lineage>
</organism>
<evidence type="ECO:0000313" key="1">
    <source>
        <dbReference type="EMBL" id="GAA1567838.1"/>
    </source>
</evidence>
<reference evidence="1 2" key="1">
    <citation type="journal article" date="2019" name="Int. J. Syst. Evol. Microbiol.">
        <title>The Global Catalogue of Microorganisms (GCM) 10K type strain sequencing project: providing services to taxonomists for standard genome sequencing and annotation.</title>
        <authorList>
            <consortium name="The Broad Institute Genomics Platform"/>
            <consortium name="The Broad Institute Genome Sequencing Center for Infectious Disease"/>
            <person name="Wu L."/>
            <person name="Ma J."/>
        </authorList>
    </citation>
    <scope>NUCLEOTIDE SEQUENCE [LARGE SCALE GENOMIC DNA]</scope>
    <source>
        <strain evidence="1 2">JCM 14969</strain>
    </source>
</reference>
<protein>
    <recommendedName>
        <fullName evidence="3">Peptidase MA superfamily protein</fullName>
    </recommendedName>
</protein>
<comment type="caution">
    <text evidence="1">The sequence shown here is derived from an EMBL/GenBank/DDBJ whole genome shotgun (WGS) entry which is preliminary data.</text>
</comment>
<proteinExistence type="predicted"/>